<organism evidence="5 6">
    <name type="scientific">Limnobacter thiooxidans</name>
    <dbReference type="NCBI Taxonomy" id="131080"/>
    <lineage>
        <taxon>Bacteria</taxon>
        <taxon>Pseudomonadati</taxon>
        <taxon>Pseudomonadota</taxon>
        <taxon>Betaproteobacteria</taxon>
        <taxon>Burkholderiales</taxon>
        <taxon>Burkholderiaceae</taxon>
        <taxon>Limnobacter</taxon>
    </lineage>
</organism>
<keyword evidence="2" id="KW-0001">2Fe-2S</keyword>
<accession>A0AA86MAI3</accession>
<dbReference type="Gene3D" id="3.10.20.30">
    <property type="match status" value="1"/>
</dbReference>
<sequence length="357" mass="39062">MKLLEWFGLQGGAAAGSKGKVTHTVNVAPGGQSFEVEKGRKVILNSALSAGLGFPHNCRVGSCTQCKCKLKSGKVRELTDSSYVLSAEDLKAGMILACQSIPETDLEIEVDLTSGGDRLVETRGTIVGQKDLTHDIVELRVALDDPMPFKAGQYAEIRLEEFSLSRNYSFAMAPKGQEAGELVFHVRKVPGGKFTEWLFAANRQETRLSMSGPFGDFYLRPAEGEKPAPIVCVAGGSGMAPILSLLEQAKWAGETRDAVYLFGARTQRDLYAEEEIGRIQQGWRGSLNFKQVLSEEPENSSWSGARGYVTDELDKLQLDWPDVQAYLCGPPAMIDAAIAKFSKLGVKPENIRYDKFE</sequence>
<evidence type="ECO:0000256" key="2">
    <source>
        <dbReference type="ARBA" id="ARBA00022714"/>
    </source>
</evidence>
<feature type="domain" description="2Fe-2S ferredoxin-type" evidence="3">
    <location>
        <begin position="23"/>
        <end position="114"/>
    </location>
</feature>
<dbReference type="InterPro" id="IPR036010">
    <property type="entry name" value="2Fe-2S_ferredoxin-like_sf"/>
</dbReference>
<dbReference type="Proteomes" id="UP001329151">
    <property type="component" value="Chromosome"/>
</dbReference>
<dbReference type="Pfam" id="PF00970">
    <property type="entry name" value="FAD_binding_6"/>
    <property type="match status" value="1"/>
</dbReference>
<dbReference type="PROSITE" id="PS00197">
    <property type="entry name" value="2FE2S_FER_1"/>
    <property type="match status" value="1"/>
</dbReference>
<comment type="cofactor">
    <cofactor evidence="1">
        <name>FAD</name>
        <dbReference type="ChEBI" id="CHEBI:57692"/>
    </cofactor>
</comment>
<proteinExistence type="predicted"/>
<dbReference type="InterPro" id="IPR039261">
    <property type="entry name" value="FNR_nucleotide-bd"/>
</dbReference>
<dbReference type="RefSeq" id="WP_130558586.1">
    <property type="nucleotide sequence ID" value="NZ_AP028947.1"/>
</dbReference>
<name>A0AA86MAI3_9BURK</name>
<dbReference type="InterPro" id="IPR008333">
    <property type="entry name" value="Cbr1-like_FAD-bd_dom"/>
</dbReference>
<dbReference type="Gene3D" id="2.40.30.10">
    <property type="entry name" value="Translation factors"/>
    <property type="match status" value="1"/>
</dbReference>
<evidence type="ECO:0000313" key="5">
    <source>
        <dbReference type="EMBL" id="BET24883.1"/>
    </source>
</evidence>
<dbReference type="PANTHER" id="PTHR47354:SF5">
    <property type="entry name" value="PROTEIN RFBI"/>
    <property type="match status" value="1"/>
</dbReference>
<dbReference type="KEGG" id="lto:RGQ30_03840"/>
<dbReference type="SUPFAM" id="SSF52343">
    <property type="entry name" value="Ferredoxin reductase-like, C-terminal NADP-linked domain"/>
    <property type="match status" value="1"/>
</dbReference>
<dbReference type="InterPro" id="IPR017927">
    <property type="entry name" value="FAD-bd_FR_type"/>
</dbReference>
<evidence type="ECO:0000259" key="3">
    <source>
        <dbReference type="PROSITE" id="PS51085"/>
    </source>
</evidence>
<dbReference type="PROSITE" id="PS51085">
    <property type="entry name" value="2FE2S_FER_2"/>
    <property type="match status" value="1"/>
</dbReference>
<dbReference type="AlphaFoldDB" id="A0AA86MAI3"/>
<dbReference type="InterPro" id="IPR017938">
    <property type="entry name" value="Riboflavin_synthase-like_b-brl"/>
</dbReference>
<dbReference type="GO" id="GO:0016491">
    <property type="term" value="F:oxidoreductase activity"/>
    <property type="evidence" value="ECO:0007669"/>
    <property type="project" value="InterPro"/>
</dbReference>
<evidence type="ECO:0000313" key="6">
    <source>
        <dbReference type="Proteomes" id="UP001329151"/>
    </source>
</evidence>
<dbReference type="Pfam" id="PF00175">
    <property type="entry name" value="NAD_binding_1"/>
    <property type="match status" value="1"/>
</dbReference>
<keyword evidence="2" id="KW-0479">Metal-binding</keyword>
<dbReference type="InterPro" id="IPR006058">
    <property type="entry name" value="2Fe2S_fd_BS"/>
</dbReference>
<keyword evidence="2" id="KW-0411">Iron-sulfur</keyword>
<dbReference type="CDD" id="cd00207">
    <property type="entry name" value="fer2"/>
    <property type="match status" value="1"/>
</dbReference>
<dbReference type="CDD" id="cd06213">
    <property type="entry name" value="oxygenase_e_transfer_subunit"/>
    <property type="match status" value="1"/>
</dbReference>
<gene>
    <name evidence="5" type="ORF">RGQ30_03840</name>
</gene>
<dbReference type="SUPFAM" id="SSF54292">
    <property type="entry name" value="2Fe-2S ferredoxin-like"/>
    <property type="match status" value="1"/>
</dbReference>
<dbReference type="InterPro" id="IPR001041">
    <property type="entry name" value="2Fe-2S_ferredoxin-type"/>
</dbReference>
<keyword evidence="6" id="KW-1185">Reference proteome</keyword>
<protein>
    <submittedName>
        <fullName evidence="5">FAD-binding oxidoreductase</fullName>
    </submittedName>
</protein>
<dbReference type="PANTHER" id="PTHR47354">
    <property type="entry name" value="NADH OXIDOREDUCTASE HCR"/>
    <property type="match status" value="1"/>
</dbReference>
<dbReference type="PRINTS" id="PR00410">
    <property type="entry name" value="PHEHYDRXLASE"/>
</dbReference>
<dbReference type="EMBL" id="AP028947">
    <property type="protein sequence ID" value="BET24883.1"/>
    <property type="molecule type" value="Genomic_DNA"/>
</dbReference>
<dbReference type="Pfam" id="PF00111">
    <property type="entry name" value="Fer2"/>
    <property type="match status" value="1"/>
</dbReference>
<evidence type="ECO:0000256" key="1">
    <source>
        <dbReference type="ARBA" id="ARBA00001974"/>
    </source>
</evidence>
<reference evidence="5 6" key="1">
    <citation type="submission" date="2023-10" db="EMBL/GenBank/DDBJ databases">
        <title>Complete Genome Sequence of Limnobacter thiooxidans CS-K2T, Isolated from freshwater lake sediments in Bavaria, Germany.</title>
        <authorList>
            <person name="Naruki M."/>
            <person name="Watanabe A."/>
            <person name="Warashina T."/>
            <person name="Morita T."/>
            <person name="Arakawa K."/>
        </authorList>
    </citation>
    <scope>NUCLEOTIDE SEQUENCE [LARGE SCALE GENOMIC DNA]</scope>
    <source>
        <strain evidence="5 6">CS-K2</strain>
    </source>
</reference>
<dbReference type="PROSITE" id="PS51384">
    <property type="entry name" value="FAD_FR"/>
    <property type="match status" value="1"/>
</dbReference>
<keyword evidence="2" id="KW-0408">Iron</keyword>
<dbReference type="GO" id="GO:0051537">
    <property type="term" value="F:2 iron, 2 sulfur cluster binding"/>
    <property type="evidence" value="ECO:0007669"/>
    <property type="project" value="UniProtKB-KW"/>
</dbReference>
<dbReference type="Gene3D" id="3.40.50.80">
    <property type="entry name" value="Nucleotide-binding domain of ferredoxin-NADP reductase (FNR) module"/>
    <property type="match status" value="1"/>
</dbReference>
<evidence type="ECO:0000259" key="4">
    <source>
        <dbReference type="PROSITE" id="PS51384"/>
    </source>
</evidence>
<dbReference type="InterPro" id="IPR012675">
    <property type="entry name" value="Beta-grasp_dom_sf"/>
</dbReference>
<dbReference type="InterPro" id="IPR001433">
    <property type="entry name" value="OxRdtase_FAD/NAD-bd"/>
</dbReference>
<feature type="domain" description="FAD-binding FR-type" evidence="4">
    <location>
        <begin position="119"/>
        <end position="220"/>
    </location>
</feature>
<dbReference type="InterPro" id="IPR050415">
    <property type="entry name" value="MRET"/>
</dbReference>
<dbReference type="SUPFAM" id="SSF63380">
    <property type="entry name" value="Riboflavin synthase domain-like"/>
    <property type="match status" value="1"/>
</dbReference>